<evidence type="ECO:0000313" key="2">
    <source>
        <dbReference type="EMBL" id="EEC56845.1"/>
    </source>
</evidence>
<protein>
    <submittedName>
        <fullName evidence="2">Uncharacterized protein</fullName>
    </submittedName>
</protein>
<reference evidence="2 3" key="2">
    <citation type="submission" date="2008-11" db="EMBL/GenBank/DDBJ databases">
        <authorList>
            <person name="Fulton L."/>
            <person name="Clifton S."/>
            <person name="Fulton B."/>
            <person name="Xu J."/>
            <person name="Minx P."/>
            <person name="Pepin K.H."/>
            <person name="Johnson M."/>
            <person name="Bhonagiri V."/>
            <person name="Nash W.E."/>
            <person name="Mardis E.R."/>
            <person name="Wilson R.K."/>
        </authorList>
    </citation>
    <scope>NUCLEOTIDE SEQUENCE [LARGE SCALE GENOMIC DNA]</scope>
    <source>
        <strain evidence="2 3">ATCC 43243</strain>
    </source>
</reference>
<dbReference type="Proteomes" id="UP000003136">
    <property type="component" value="Unassembled WGS sequence"/>
</dbReference>
<sequence length="54" mass="6273">MELTDFPSTSVNARREVKMQLLNLTRKITRLLSQLEEDDPDDRRTDSRTNATGH</sequence>
<organism evidence="2 3">
    <name type="scientific">[Bacteroides] pectinophilus ATCC 43243</name>
    <dbReference type="NCBI Taxonomy" id="483218"/>
    <lineage>
        <taxon>Bacteria</taxon>
        <taxon>Bacillati</taxon>
        <taxon>Bacillota</taxon>
        <taxon>Clostridia</taxon>
        <taxon>Eubacteriales</taxon>
    </lineage>
</organism>
<accession>B7AT61</accession>
<dbReference type="AlphaFoldDB" id="B7AT61"/>
<comment type="caution">
    <text evidence="2">The sequence shown here is derived from an EMBL/GenBank/DDBJ whole genome shotgun (WGS) entry which is preliminary data.</text>
</comment>
<evidence type="ECO:0000313" key="3">
    <source>
        <dbReference type="Proteomes" id="UP000003136"/>
    </source>
</evidence>
<proteinExistence type="predicted"/>
<feature type="region of interest" description="Disordered" evidence="1">
    <location>
        <begin position="34"/>
        <end position="54"/>
    </location>
</feature>
<reference evidence="2 3" key="1">
    <citation type="submission" date="2008-11" db="EMBL/GenBank/DDBJ databases">
        <title>Draft genome sequence of Bacteroides pectinophilus (ATCC 43243).</title>
        <authorList>
            <person name="Sudarsanam P."/>
            <person name="Ley R."/>
            <person name="Guruge J."/>
            <person name="Turnbaugh P.J."/>
            <person name="Mahowald M."/>
            <person name="Liep D."/>
            <person name="Gordon J."/>
        </authorList>
    </citation>
    <scope>NUCLEOTIDE SEQUENCE [LARGE SCALE GENOMIC DNA]</scope>
    <source>
        <strain evidence="2 3">ATCC 43243</strain>
    </source>
</reference>
<gene>
    <name evidence="2" type="ORF">BACPEC_01329</name>
</gene>
<name>B7AT61_9FIRM</name>
<evidence type="ECO:0000256" key="1">
    <source>
        <dbReference type="SAM" id="MobiDB-lite"/>
    </source>
</evidence>
<keyword evidence="3" id="KW-1185">Reference proteome</keyword>
<dbReference type="EMBL" id="ABVQ01000036">
    <property type="protein sequence ID" value="EEC56845.1"/>
    <property type="molecule type" value="Genomic_DNA"/>
</dbReference>
<dbReference type="HOGENOM" id="CLU_3040539_0_0_9"/>